<comment type="similarity">
    <text evidence="2">Belongs to the DapA family.</text>
</comment>
<accession>A0A9X2JQ00</accession>
<dbReference type="SUPFAM" id="SSF51569">
    <property type="entry name" value="Aldolase"/>
    <property type="match status" value="1"/>
</dbReference>
<feature type="active site" description="Proton donor/acceptor" evidence="3">
    <location>
        <position position="137"/>
    </location>
</feature>
<dbReference type="InterPro" id="IPR002220">
    <property type="entry name" value="DapA-like"/>
</dbReference>
<keyword evidence="1 2" id="KW-0456">Lyase</keyword>
<dbReference type="PRINTS" id="PR00146">
    <property type="entry name" value="DHPICSNTHASE"/>
</dbReference>
<feature type="active site" description="Schiff-base intermediate with substrate" evidence="3">
    <location>
        <position position="165"/>
    </location>
</feature>
<dbReference type="PANTHER" id="PTHR42849:SF1">
    <property type="entry name" value="N-ACETYLNEURAMINATE LYASE"/>
    <property type="match status" value="1"/>
</dbReference>
<evidence type="ECO:0000256" key="4">
    <source>
        <dbReference type="PIRSR" id="PIRSR001365-2"/>
    </source>
</evidence>
<dbReference type="SMART" id="SM01130">
    <property type="entry name" value="DHDPS"/>
    <property type="match status" value="1"/>
</dbReference>
<name>A0A9X2JQ00_9RHOB</name>
<dbReference type="PIRSF" id="PIRSF001365">
    <property type="entry name" value="DHDPS"/>
    <property type="match status" value="1"/>
</dbReference>
<dbReference type="GO" id="GO:0005829">
    <property type="term" value="C:cytosol"/>
    <property type="evidence" value="ECO:0007669"/>
    <property type="project" value="TreeGrafter"/>
</dbReference>
<dbReference type="RefSeq" id="WP_253328831.1">
    <property type="nucleotide sequence ID" value="NZ_JAMYXC010000013.1"/>
</dbReference>
<dbReference type="Gene3D" id="3.20.20.70">
    <property type="entry name" value="Aldolase class I"/>
    <property type="match status" value="1"/>
</dbReference>
<evidence type="ECO:0000313" key="6">
    <source>
        <dbReference type="Proteomes" id="UP001139477"/>
    </source>
</evidence>
<protein>
    <submittedName>
        <fullName evidence="5">Dihydrodipicolinate synthase family protein</fullName>
    </submittedName>
</protein>
<gene>
    <name evidence="5" type="ORF">NHG85_00700</name>
</gene>
<keyword evidence="6" id="KW-1185">Reference proteome</keyword>
<dbReference type="InterPro" id="IPR013785">
    <property type="entry name" value="Aldolase_TIM"/>
</dbReference>
<organism evidence="5 6">
    <name type="scientific">Limimaricola litoreus</name>
    <dbReference type="NCBI Taxonomy" id="2955316"/>
    <lineage>
        <taxon>Bacteria</taxon>
        <taxon>Pseudomonadati</taxon>
        <taxon>Pseudomonadota</taxon>
        <taxon>Alphaproteobacteria</taxon>
        <taxon>Rhodobacterales</taxon>
        <taxon>Paracoccaceae</taxon>
        <taxon>Limimaricola</taxon>
    </lineage>
</organism>
<dbReference type="PANTHER" id="PTHR42849">
    <property type="entry name" value="N-ACETYLNEURAMINATE LYASE"/>
    <property type="match status" value="1"/>
</dbReference>
<dbReference type="EMBL" id="JAMYXC010000013">
    <property type="protein sequence ID" value="MCP1167056.1"/>
    <property type="molecule type" value="Genomic_DNA"/>
</dbReference>
<dbReference type="Proteomes" id="UP001139477">
    <property type="component" value="Unassembled WGS sequence"/>
</dbReference>
<proteinExistence type="inferred from homology"/>
<evidence type="ECO:0000256" key="3">
    <source>
        <dbReference type="PIRSR" id="PIRSR001365-1"/>
    </source>
</evidence>
<sequence>MAKQFSGMYAALMTGMDDAGEFSPDRQRNIDAYVLRQGLAGLYVGGSSGESGLLGTDELMAQQAVVAESAKGHDARLIAHVGVPSLRDSVALARRAEALGYHALSALPPHAYPFSDEEVLAYYRALSAATALPLIVYEVPIRTGRPFGLDTLVQLLEMPGVGGIKFTSTDLFKFSMLRRRCPDSLFYFGFDEVYITGAALGADGGIGTTYNILGRLYVALDAAMRAGDLAHAQELQDLSQRFVEALLEIGVLPGMKAAFRAIGVECGPTRAPLTPKIADAEARMKAVLDQPEFKRWLV</sequence>
<comment type="caution">
    <text evidence="5">The sequence shown here is derived from an EMBL/GenBank/DDBJ whole genome shotgun (WGS) entry which is preliminary data.</text>
</comment>
<reference evidence="5" key="1">
    <citation type="submission" date="2022-06" db="EMBL/GenBank/DDBJ databases">
        <title>Limimaricola sediminis sp. nov., isolated from an intertidal sediment.</title>
        <authorList>
            <person name="Shao X."/>
        </authorList>
    </citation>
    <scope>NUCLEOTIDE SEQUENCE</scope>
    <source>
        <strain evidence="5">ASW11-118</strain>
    </source>
</reference>
<dbReference type="GO" id="GO:0008747">
    <property type="term" value="F:N-acetylneuraminate lyase activity"/>
    <property type="evidence" value="ECO:0007669"/>
    <property type="project" value="TreeGrafter"/>
</dbReference>
<feature type="binding site" evidence="4">
    <location>
        <position position="206"/>
    </location>
    <ligand>
        <name>pyruvate</name>
        <dbReference type="ChEBI" id="CHEBI:15361"/>
    </ligand>
</feature>
<dbReference type="AlphaFoldDB" id="A0A9X2JQ00"/>
<dbReference type="GO" id="GO:0019262">
    <property type="term" value="P:N-acetylneuraminate catabolic process"/>
    <property type="evidence" value="ECO:0007669"/>
    <property type="project" value="TreeGrafter"/>
</dbReference>
<dbReference type="Pfam" id="PF00701">
    <property type="entry name" value="DHDPS"/>
    <property type="match status" value="1"/>
</dbReference>
<evidence type="ECO:0000313" key="5">
    <source>
        <dbReference type="EMBL" id="MCP1167056.1"/>
    </source>
</evidence>
<evidence type="ECO:0000256" key="2">
    <source>
        <dbReference type="PIRNR" id="PIRNR001365"/>
    </source>
</evidence>
<evidence type="ECO:0000256" key="1">
    <source>
        <dbReference type="ARBA" id="ARBA00023239"/>
    </source>
</evidence>